<evidence type="ECO:0000256" key="1">
    <source>
        <dbReference type="SAM" id="MobiDB-lite"/>
    </source>
</evidence>
<evidence type="ECO:0000313" key="3">
    <source>
        <dbReference type="EMBL" id="CAJ0822726.1"/>
    </source>
</evidence>
<dbReference type="RefSeq" id="WP_199031517.1">
    <property type="nucleotide sequence ID" value="NZ_CATZLL010000026.1"/>
</dbReference>
<proteinExistence type="predicted"/>
<accession>A0ABM9KBC3</accession>
<keyword evidence="2" id="KW-0732">Signal</keyword>
<dbReference type="Proteomes" id="UP001189757">
    <property type="component" value="Unassembled WGS sequence"/>
</dbReference>
<feature type="compositionally biased region" description="Pro residues" evidence="1">
    <location>
        <begin position="159"/>
        <end position="168"/>
    </location>
</feature>
<sequence length="175" mass="17335">MKRVFWWPLPLTLVALSACTTIPAGPSVMALPGSGKSFDQFRADDAACRQFAFAQIGGASPGQAAADSAVATAAVGTALGAAAGVALGGGRGAAVGAGTGLLVGSAIGANNAQYSGQATQRGYDAAYIQCMYASGNRVPVYGAMMVRPSTPAAPRYDYGPPPPPPPGYPGADGAR</sequence>
<comment type="caution">
    <text evidence="3">The sequence shown here is derived from an EMBL/GenBank/DDBJ whole genome shotgun (WGS) entry which is preliminary data.</text>
</comment>
<feature type="region of interest" description="Disordered" evidence="1">
    <location>
        <begin position="152"/>
        <end position="175"/>
    </location>
</feature>
<evidence type="ECO:0000256" key="2">
    <source>
        <dbReference type="SAM" id="SignalP"/>
    </source>
</evidence>
<dbReference type="EMBL" id="CATZLL010000026">
    <property type="protein sequence ID" value="CAJ0822726.1"/>
    <property type="molecule type" value="Genomic_DNA"/>
</dbReference>
<feature type="chain" id="PRO_5046137505" description="Glycine-zipper-containing OmpA-like membrane domain-containing protein" evidence="2">
    <location>
        <begin position="25"/>
        <end position="175"/>
    </location>
</feature>
<reference evidence="3 4" key="1">
    <citation type="submission" date="2023-07" db="EMBL/GenBank/DDBJ databases">
        <authorList>
            <person name="Peeters C."/>
        </authorList>
    </citation>
    <scope>NUCLEOTIDE SEQUENCE [LARGE SCALE GENOMIC DNA]</scope>
    <source>
        <strain evidence="3 4">LMG 18101</strain>
    </source>
</reference>
<evidence type="ECO:0008006" key="5">
    <source>
        <dbReference type="Google" id="ProtNLM"/>
    </source>
</evidence>
<protein>
    <recommendedName>
        <fullName evidence="5">Glycine-zipper-containing OmpA-like membrane domain-containing protein</fullName>
    </recommendedName>
</protein>
<organism evidence="3 4">
    <name type="scientific">Ralstonia flaminis</name>
    <dbReference type="NCBI Taxonomy" id="3058597"/>
    <lineage>
        <taxon>Bacteria</taxon>
        <taxon>Pseudomonadati</taxon>
        <taxon>Pseudomonadota</taxon>
        <taxon>Betaproteobacteria</taxon>
        <taxon>Burkholderiales</taxon>
        <taxon>Burkholderiaceae</taxon>
        <taxon>Ralstonia</taxon>
    </lineage>
</organism>
<dbReference type="PROSITE" id="PS51257">
    <property type="entry name" value="PROKAR_LIPOPROTEIN"/>
    <property type="match status" value="1"/>
</dbReference>
<name>A0ABM9KBC3_9RALS</name>
<keyword evidence="4" id="KW-1185">Reference proteome</keyword>
<evidence type="ECO:0000313" key="4">
    <source>
        <dbReference type="Proteomes" id="UP001189757"/>
    </source>
</evidence>
<gene>
    <name evidence="3" type="ORF">LMG18101_05152</name>
</gene>
<feature type="signal peptide" evidence="2">
    <location>
        <begin position="1"/>
        <end position="24"/>
    </location>
</feature>